<keyword evidence="4" id="KW-0802">TPR repeat</keyword>
<proteinExistence type="predicted"/>
<evidence type="ECO:0000256" key="3">
    <source>
        <dbReference type="ARBA" id="ARBA00022737"/>
    </source>
</evidence>
<dbReference type="SMART" id="SM00028">
    <property type="entry name" value="TPR"/>
    <property type="match status" value="3"/>
</dbReference>
<feature type="region of interest" description="Disordered" evidence="8">
    <location>
        <begin position="201"/>
        <end position="241"/>
    </location>
</feature>
<gene>
    <name evidence="10" type="ORF">SO694_00151058</name>
</gene>
<evidence type="ECO:0000256" key="6">
    <source>
        <dbReference type="ARBA" id="ARBA00023235"/>
    </source>
</evidence>
<feature type="compositionally biased region" description="Basic and acidic residues" evidence="8">
    <location>
        <begin position="229"/>
        <end position="241"/>
    </location>
</feature>
<sequence>MARILTSDTTDLSPHELPATRSGKPEKDAREDVLGDGSIKKQLLYAGTKSKRKPQKGDYCRIHYNCELPNGREIDSTRDRGLPHPFTLYGNDKVIEGWSHAVATMQKGEVARFHIESERAYGPKGFTSKDKSTVIPAHATLVYDIELVSYTKNDDITEEKDGTVRKSVTRRAKHDHYPNKRCDIDYSYDLEVPGASKSDRLHAGRLTEDEVPGVVEEEEDEVDADDVDWGERPAETGTTAKHELRIGDEADLFSDLLDGCDGDPVSDEEESPPPRPPPAREPPSTATPRRNGHEWWDRRGRAIQNKTFELPPAAAAAAAVDSKRTGYGTRRVWKACDREDAPRGLRYALEQMPVGQHATITLAPEKAFGATGSKAHGVPPRSEVVYRVTVHGYIENIECVKNKQTNVPDEGAVVKRILKPNHDMKAASPEDFDTVRVRGGVWIESDASGPPLYVLGCRVDGVTLRPENDDVAEWKIREDLQTVFKPAPTTAAAADAAVARPVPVCFGLEEAVMTMRADEVAEVTVRADFGYQTLDAVADAVKGQRLILRLELVDFTTERTPWDSEDAEELLGMAEARKAAGNEQFKRGDVPRAFQHYKRATHATGVILLSFDHERTKEGDEAEEKITIHAADGPKRRARRLECSVKANMAACHVKLGEWKKCKDICLEILEHEDHNAKAHYRLGIAYEHFHDQWDLAALEFKKCLEDDPKNRDAAARLARVEKKIKGQNSKDRKRAGFMFSKAV</sequence>
<accession>A0ABR1GF24</accession>
<dbReference type="InterPro" id="IPR046357">
    <property type="entry name" value="PPIase_dom_sf"/>
</dbReference>
<feature type="compositionally biased region" description="Acidic residues" evidence="8">
    <location>
        <begin position="258"/>
        <end position="271"/>
    </location>
</feature>
<evidence type="ECO:0000259" key="9">
    <source>
        <dbReference type="PROSITE" id="PS50059"/>
    </source>
</evidence>
<feature type="compositionally biased region" description="Basic and acidic residues" evidence="8">
    <location>
        <begin position="23"/>
        <end position="33"/>
    </location>
</feature>
<dbReference type="InterPro" id="IPR001179">
    <property type="entry name" value="PPIase_FKBP_dom"/>
</dbReference>
<evidence type="ECO:0000256" key="1">
    <source>
        <dbReference type="ARBA" id="ARBA00000971"/>
    </source>
</evidence>
<dbReference type="Gene3D" id="1.25.40.10">
    <property type="entry name" value="Tetratricopeptide repeat domain"/>
    <property type="match status" value="1"/>
</dbReference>
<feature type="region of interest" description="Disordered" evidence="8">
    <location>
        <begin position="1"/>
        <end position="33"/>
    </location>
</feature>
<reference evidence="10 11" key="1">
    <citation type="submission" date="2024-03" db="EMBL/GenBank/DDBJ databases">
        <title>Aureococcus anophagefferens CCMP1851 and Kratosvirus quantuckense: Draft genome of a second virus-susceptible host strain in the model system.</title>
        <authorList>
            <person name="Chase E."/>
            <person name="Truchon A.R."/>
            <person name="Schepens W."/>
            <person name="Wilhelm S.W."/>
        </authorList>
    </citation>
    <scope>NUCLEOTIDE SEQUENCE [LARGE SCALE GENOMIC DNA]</scope>
    <source>
        <strain evidence="10 11">CCMP1851</strain>
    </source>
</reference>
<comment type="caution">
    <text evidence="10">The sequence shown here is derived from an EMBL/GenBank/DDBJ whole genome shotgun (WGS) entry which is preliminary data.</text>
</comment>
<dbReference type="PROSITE" id="PS50059">
    <property type="entry name" value="FKBP_PPIASE"/>
    <property type="match status" value="2"/>
</dbReference>
<dbReference type="Pfam" id="PF00254">
    <property type="entry name" value="FKBP_C"/>
    <property type="match status" value="2"/>
</dbReference>
<evidence type="ECO:0000313" key="11">
    <source>
        <dbReference type="Proteomes" id="UP001363151"/>
    </source>
</evidence>
<dbReference type="SUPFAM" id="SSF48452">
    <property type="entry name" value="TPR-like"/>
    <property type="match status" value="1"/>
</dbReference>
<evidence type="ECO:0000256" key="8">
    <source>
        <dbReference type="SAM" id="MobiDB-lite"/>
    </source>
</evidence>
<feature type="compositionally biased region" description="Acidic residues" evidence="8">
    <location>
        <begin position="209"/>
        <end position="228"/>
    </location>
</feature>
<comment type="catalytic activity">
    <reaction evidence="1 7">
        <text>[protein]-peptidylproline (omega=180) = [protein]-peptidylproline (omega=0)</text>
        <dbReference type="Rhea" id="RHEA:16237"/>
        <dbReference type="Rhea" id="RHEA-COMP:10747"/>
        <dbReference type="Rhea" id="RHEA-COMP:10748"/>
        <dbReference type="ChEBI" id="CHEBI:83833"/>
        <dbReference type="ChEBI" id="CHEBI:83834"/>
        <dbReference type="EC" id="5.2.1.8"/>
    </reaction>
</comment>
<dbReference type="Gene3D" id="3.10.50.40">
    <property type="match status" value="3"/>
</dbReference>
<keyword evidence="5 7" id="KW-0697">Rotamase</keyword>
<keyword evidence="3" id="KW-0677">Repeat</keyword>
<feature type="domain" description="PPIase FKBP-type" evidence="9">
    <location>
        <begin position="343"/>
        <end position="394"/>
    </location>
</feature>
<evidence type="ECO:0000256" key="2">
    <source>
        <dbReference type="ARBA" id="ARBA00013194"/>
    </source>
</evidence>
<keyword evidence="6 7" id="KW-0413">Isomerase</keyword>
<evidence type="ECO:0000256" key="7">
    <source>
        <dbReference type="PROSITE-ProRule" id="PRU00277"/>
    </source>
</evidence>
<evidence type="ECO:0000313" key="10">
    <source>
        <dbReference type="EMBL" id="KAK7254412.1"/>
    </source>
</evidence>
<feature type="compositionally biased region" description="Polar residues" evidence="8">
    <location>
        <begin position="1"/>
        <end position="12"/>
    </location>
</feature>
<name>A0ABR1GF24_AURAN</name>
<dbReference type="EMBL" id="JBBJCI010000029">
    <property type="protein sequence ID" value="KAK7254412.1"/>
    <property type="molecule type" value="Genomic_DNA"/>
</dbReference>
<protein>
    <recommendedName>
        <fullName evidence="2 7">peptidylprolyl isomerase</fullName>
        <ecNumber evidence="2 7">5.2.1.8</ecNumber>
    </recommendedName>
</protein>
<dbReference type="InterPro" id="IPR019734">
    <property type="entry name" value="TPR_rpt"/>
</dbReference>
<evidence type="ECO:0000256" key="4">
    <source>
        <dbReference type="ARBA" id="ARBA00022803"/>
    </source>
</evidence>
<evidence type="ECO:0000256" key="5">
    <source>
        <dbReference type="ARBA" id="ARBA00023110"/>
    </source>
</evidence>
<dbReference type="SUPFAM" id="SSF54534">
    <property type="entry name" value="FKBP-like"/>
    <property type="match status" value="3"/>
</dbReference>
<organism evidence="10 11">
    <name type="scientific">Aureococcus anophagefferens</name>
    <name type="common">Harmful bloom alga</name>
    <dbReference type="NCBI Taxonomy" id="44056"/>
    <lineage>
        <taxon>Eukaryota</taxon>
        <taxon>Sar</taxon>
        <taxon>Stramenopiles</taxon>
        <taxon>Ochrophyta</taxon>
        <taxon>Pelagophyceae</taxon>
        <taxon>Pelagomonadales</taxon>
        <taxon>Pelagomonadaceae</taxon>
        <taxon>Aureococcus</taxon>
    </lineage>
</organism>
<dbReference type="InterPro" id="IPR050754">
    <property type="entry name" value="FKBP4/5/8-like"/>
</dbReference>
<dbReference type="Proteomes" id="UP001363151">
    <property type="component" value="Unassembled WGS sequence"/>
</dbReference>
<dbReference type="PANTHER" id="PTHR46512">
    <property type="entry name" value="PEPTIDYLPROLYL ISOMERASE"/>
    <property type="match status" value="1"/>
</dbReference>
<feature type="domain" description="PPIase FKBP-type" evidence="9">
    <location>
        <begin position="57"/>
        <end position="151"/>
    </location>
</feature>
<keyword evidence="11" id="KW-1185">Reference proteome</keyword>
<dbReference type="InterPro" id="IPR011990">
    <property type="entry name" value="TPR-like_helical_dom_sf"/>
</dbReference>
<dbReference type="PANTHER" id="PTHR46512:SF9">
    <property type="entry name" value="PEPTIDYLPROLYL ISOMERASE"/>
    <property type="match status" value="1"/>
</dbReference>
<feature type="region of interest" description="Disordered" evidence="8">
    <location>
        <begin position="255"/>
        <end position="295"/>
    </location>
</feature>
<dbReference type="EC" id="5.2.1.8" evidence="2 7"/>